<evidence type="ECO:0000313" key="2">
    <source>
        <dbReference type="EMBL" id="KZZ99157.1"/>
    </source>
</evidence>
<sequence>MADHVDIEAVRAKFPALEQDRVFLDNAGGSQTLGAATNAQVSLNTIPRHPSYYTMICEYLNNFNVQLGASYDISRRATQSFNEAHRAGARFVNASSPDEIAFGASATQLLRNLAQALSFQPGDEVIVSAVDHEANISPWIQIAELRRLTIKWWHGKEASASSSPKLTAENLRGLLSSRTRLIALTHCSNILGTIHDVKAIAAAAHTTCPSALVCVDGVSYAPHRPIDVRELGVDYYCFSWYKVFGPHISMLYASQAAQREIMPLGHYFNPAASLTDKIGLAAASYELVAGVAPVVEYMRQEGYAAAKVNEASLQALLLSYLTSRDDVTIYGDRTGDPAARVPTISFTVEGWASREVVEAVESQTNFCFRWGSFYSQRLAHDVLGLDPIDAVVRVSIVHYNSRAEIEGLIEAFKQFVKRRSR</sequence>
<dbReference type="Gene3D" id="3.90.1150.10">
    <property type="entry name" value="Aspartate Aminotransferase, domain 1"/>
    <property type="match status" value="1"/>
</dbReference>
<evidence type="ECO:0000313" key="3">
    <source>
        <dbReference type="Proteomes" id="UP000078544"/>
    </source>
</evidence>
<comment type="caution">
    <text evidence="2">The sequence shown here is derived from an EMBL/GenBank/DDBJ whole genome shotgun (WGS) entry which is preliminary data.</text>
</comment>
<name>A0A168EUD5_9HYPO</name>
<proteinExistence type="predicted"/>
<reference evidence="2 3" key="1">
    <citation type="journal article" date="2016" name="Genome Biol. Evol.">
        <title>Divergent and convergent evolution of fungal pathogenicity.</title>
        <authorList>
            <person name="Shang Y."/>
            <person name="Xiao G."/>
            <person name="Zheng P."/>
            <person name="Cen K."/>
            <person name="Zhan S."/>
            <person name="Wang C."/>
        </authorList>
    </citation>
    <scope>NUCLEOTIDE SEQUENCE [LARGE SCALE GENOMIC DNA]</scope>
    <source>
        <strain evidence="2 3">RCEF 2490</strain>
    </source>
</reference>
<dbReference type="InterPro" id="IPR015421">
    <property type="entry name" value="PyrdxlP-dep_Trfase_major"/>
</dbReference>
<keyword evidence="2" id="KW-0808">Transferase</keyword>
<dbReference type="InterPro" id="IPR015422">
    <property type="entry name" value="PyrdxlP-dep_Trfase_small"/>
</dbReference>
<dbReference type="InterPro" id="IPR000192">
    <property type="entry name" value="Aminotrans_V_dom"/>
</dbReference>
<dbReference type="PANTHER" id="PTHR43586">
    <property type="entry name" value="CYSTEINE DESULFURASE"/>
    <property type="match status" value="1"/>
</dbReference>
<dbReference type="Proteomes" id="UP000078544">
    <property type="component" value="Unassembled WGS sequence"/>
</dbReference>
<organism evidence="2 3">
    <name type="scientific">Moelleriella libera RCEF 2490</name>
    <dbReference type="NCBI Taxonomy" id="1081109"/>
    <lineage>
        <taxon>Eukaryota</taxon>
        <taxon>Fungi</taxon>
        <taxon>Dikarya</taxon>
        <taxon>Ascomycota</taxon>
        <taxon>Pezizomycotina</taxon>
        <taxon>Sordariomycetes</taxon>
        <taxon>Hypocreomycetidae</taxon>
        <taxon>Hypocreales</taxon>
        <taxon>Clavicipitaceae</taxon>
        <taxon>Moelleriella</taxon>
    </lineage>
</organism>
<dbReference type="SUPFAM" id="SSF53383">
    <property type="entry name" value="PLP-dependent transferases"/>
    <property type="match status" value="1"/>
</dbReference>
<dbReference type="Gene3D" id="3.40.640.10">
    <property type="entry name" value="Type I PLP-dependent aspartate aminotransferase-like (Major domain)"/>
    <property type="match status" value="1"/>
</dbReference>
<gene>
    <name evidence="2" type="ORF">AAL_02708</name>
</gene>
<keyword evidence="3" id="KW-1185">Reference proteome</keyword>
<dbReference type="OrthoDB" id="420046at2759"/>
<keyword evidence="2" id="KW-0032">Aminotransferase</keyword>
<protein>
    <submittedName>
        <fullName evidence="2">Aminotransferase class-V</fullName>
    </submittedName>
</protein>
<dbReference type="InterPro" id="IPR015424">
    <property type="entry name" value="PyrdxlP-dep_Trfase"/>
</dbReference>
<dbReference type="AlphaFoldDB" id="A0A168EUD5"/>
<dbReference type="Pfam" id="PF00266">
    <property type="entry name" value="Aminotran_5"/>
    <property type="match status" value="1"/>
</dbReference>
<dbReference type="GO" id="GO:0008483">
    <property type="term" value="F:transaminase activity"/>
    <property type="evidence" value="ECO:0007669"/>
    <property type="project" value="UniProtKB-KW"/>
</dbReference>
<feature type="domain" description="Aminotransferase class V" evidence="1">
    <location>
        <begin position="58"/>
        <end position="407"/>
    </location>
</feature>
<accession>A0A168EUD5</accession>
<dbReference type="EMBL" id="AZGY01000004">
    <property type="protein sequence ID" value="KZZ99157.1"/>
    <property type="molecule type" value="Genomic_DNA"/>
</dbReference>
<dbReference type="STRING" id="1081109.A0A168EUD5"/>
<dbReference type="PANTHER" id="PTHR43586:SF21">
    <property type="entry name" value="PYRIDOXAL PHOSPHATE (PLP)-DEPENDENT ASPARTATE AMINOTRANSFERASE SUPERFAMILY"/>
    <property type="match status" value="1"/>
</dbReference>
<evidence type="ECO:0000259" key="1">
    <source>
        <dbReference type="Pfam" id="PF00266"/>
    </source>
</evidence>